<dbReference type="Proteomes" id="UP000823775">
    <property type="component" value="Unassembled WGS sequence"/>
</dbReference>
<dbReference type="EMBL" id="JACEIK010003361">
    <property type="protein sequence ID" value="MCD9641439.1"/>
    <property type="molecule type" value="Genomic_DNA"/>
</dbReference>
<keyword evidence="3" id="KW-1185">Reference proteome</keyword>
<proteinExistence type="predicted"/>
<feature type="region of interest" description="Disordered" evidence="1">
    <location>
        <begin position="45"/>
        <end position="66"/>
    </location>
</feature>
<organism evidence="2 3">
    <name type="scientific">Datura stramonium</name>
    <name type="common">Jimsonweed</name>
    <name type="synonym">Common thornapple</name>
    <dbReference type="NCBI Taxonomy" id="4076"/>
    <lineage>
        <taxon>Eukaryota</taxon>
        <taxon>Viridiplantae</taxon>
        <taxon>Streptophyta</taxon>
        <taxon>Embryophyta</taxon>
        <taxon>Tracheophyta</taxon>
        <taxon>Spermatophyta</taxon>
        <taxon>Magnoliopsida</taxon>
        <taxon>eudicotyledons</taxon>
        <taxon>Gunneridae</taxon>
        <taxon>Pentapetalae</taxon>
        <taxon>asterids</taxon>
        <taxon>lamiids</taxon>
        <taxon>Solanales</taxon>
        <taxon>Solanaceae</taxon>
        <taxon>Solanoideae</taxon>
        <taxon>Datureae</taxon>
        <taxon>Datura</taxon>
    </lineage>
</organism>
<feature type="non-terminal residue" evidence="2">
    <location>
        <position position="66"/>
    </location>
</feature>
<reference evidence="2 3" key="1">
    <citation type="journal article" date="2021" name="BMC Genomics">
        <title>Datura genome reveals duplications of psychoactive alkaloid biosynthetic genes and high mutation rate following tissue culture.</title>
        <authorList>
            <person name="Rajewski A."/>
            <person name="Carter-House D."/>
            <person name="Stajich J."/>
            <person name="Litt A."/>
        </authorList>
    </citation>
    <scope>NUCLEOTIDE SEQUENCE [LARGE SCALE GENOMIC DNA]</scope>
    <source>
        <strain evidence="2">AR-01</strain>
    </source>
</reference>
<sequence>VVDRPLLMALGFDSEDDGQSGYQWTIACFVAWGLGVQGIIADLKDRQGSDGPSLPSSLSKQLGRPQ</sequence>
<evidence type="ECO:0000256" key="1">
    <source>
        <dbReference type="SAM" id="MobiDB-lite"/>
    </source>
</evidence>
<name>A0ABS8V5K1_DATST</name>
<accession>A0ABS8V5K1</accession>
<protein>
    <submittedName>
        <fullName evidence="2">Uncharacterized protein</fullName>
    </submittedName>
</protein>
<gene>
    <name evidence="2" type="ORF">HAX54_027623</name>
</gene>
<comment type="caution">
    <text evidence="2">The sequence shown here is derived from an EMBL/GenBank/DDBJ whole genome shotgun (WGS) entry which is preliminary data.</text>
</comment>
<evidence type="ECO:0000313" key="3">
    <source>
        <dbReference type="Proteomes" id="UP000823775"/>
    </source>
</evidence>
<feature type="compositionally biased region" description="Low complexity" evidence="1">
    <location>
        <begin position="49"/>
        <end position="59"/>
    </location>
</feature>
<evidence type="ECO:0000313" key="2">
    <source>
        <dbReference type="EMBL" id="MCD9641439.1"/>
    </source>
</evidence>
<feature type="non-terminal residue" evidence="2">
    <location>
        <position position="1"/>
    </location>
</feature>